<keyword evidence="3" id="KW-0946">Virion</keyword>
<evidence type="ECO:0000256" key="2">
    <source>
        <dbReference type="ARBA" id="ARBA00022562"/>
    </source>
</evidence>
<name>A0A0F6R496_RCMVE</name>
<evidence type="ECO:0000313" key="5">
    <source>
        <dbReference type="Proteomes" id="UP000105122"/>
    </source>
</evidence>
<dbReference type="GO" id="GO:0019028">
    <property type="term" value="C:viral capsid"/>
    <property type="evidence" value="ECO:0007669"/>
    <property type="project" value="UniProtKB-KW"/>
</dbReference>
<organism evidence="4 5">
    <name type="scientific">Rat cytomegalovirus ALL-03</name>
    <dbReference type="NCBI Taxonomy" id="1640278"/>
    <lineage>
        <taxon>Viruses</taxon>
        <taxon>Duplodnaviria</taxon>
        <taxon>Heunggongvirae</taxon>
        <taxon>Peploviricota</taxon>
        <taxon>Herviviricetes</taxon>
        <taxon>Herpesvirales</taxon>
        <taxon>Orthoherpesviridae</taxon>
        <taxon>Betaherpesvirinae</taxon>
        <taxon>Muromegalovirus</taxon>
        <taxon>Muromegalovirus muridbeta8</taxon>
        <taxon>Rat cytomegalovirus (isolate England)</taxon>
    </lineage>
</organism>
<evidence type="ECO:0000313" key="4">
    <source>
        <dbReference type="EMBL" id="AKE44223.1"/>
    </source>
</evidence>
<sequence length="294" mass="33180">MTTVGSFGALKREVMDIDPEDPYKVSKMRKLERSIVRGYVYGADHAAVTARFFVRESLMEIEQKNLGVLMFRLDTGIEMPRTVLISVFFLSMVAENVSAAVKNTLRVAYGTEGEAVLSWLRAGAQRLHKIVHPLGCTNSITAGATCLITCAMKGHSYNLLKTEIYPLTVPKEMYLDLDGESQDDIKYAYFVITYDYNNDRRGHPSVFVVVTRTTHRQTLLNGLRYRFRVSRFFFLNNYIAGYGTPLGCVGSLQRIGWFCPREVKSGVLTCRSGQLSVVKLEQFYFDVGPVVEFA</sequence>
<keyword evidence="2" id="KW-1048">Host nucleus</keyword>
<dbReference type="GO" id="GO:0003677">
    <property type="term" value="F:DNA binding"/>
    <property type="evidence" value="ECO:0007669"/>
    <property type="project" value="InterPro"/>
</dbReference>
<reference evidence="4 5" key="1">
    <citation type="journal article" date="2015" name="Genome Announc.">
        <title>Complete Genome Sequence of Rat Cytomegalovirus Strain ALL-03 (Malaysian Strain).</title>
        <authorList>
            <person name="Balakrishnan K.N."/>
            <person name="Abdullah A.A."/>
            <person name="Camalxaman S.N."/>
            <person name="Quah Y.W."/>
            <person name="Abba Y."/>
            <person name="Hani H."/>
            <person name="Loh H.S."/>
            <person name="Kamal F.M."/>
            <person name="Zeenathul N.A."/>
            <person name="Aini I."/>
            <person name="Omar A.R."/>
            <person name="Noordin M.M."/>
            <person name="Mohd Azmi M.L."/>
        </authorList>
    </citation>
    <scope>NUCLEOTIDE SEQUENCE [LARGE SCALE GENOMIC DNA]</scope>
    <source>
        <strain evidence="4">ALL-03</strain>
    </source>
</reference>
<dbReference type="Pfam" id="PF03327">
    <property type="entry name" value="Herpes_VP19C"/>
    <property type="match status" value="1"/>
</dbReference>
<dbReference type="GO" id="GO:0019069">
    <property type="term" value="P:viral capsid assembly"/>
    <property type="evidence" value="ECO:0007669"/>
    <property type="project" value="InterPro"/>
</dbReference>
<dbReference type="EMBL" id="KP967684">
    <property type="protein sequence ID" value="AKE44223.1"/>
    <property type="molecule type" value="Genomic_DNA"/>
</dbReference>
<dbReference type="InterPro" id="IPR004999">
    <property type="entry name" value="Herpes_1"/>
</dbReference>
<evidence type="ECO:0000256" key="3">
    <source>
        <dbReference type="ARBA" id="ARBA00022844"/>
    </source>
</evidence>
<evidence type="ECO:0000256" key="1">
    <source>
        <dbReference type="ARBA" id="ARBA00022561"/>
    </source>
</evidence>
<protein>
    <submittedName>
        <fullName evidence="4">A46</fullName>
    </submittedName>
</protein>
<proteinExistence type="predicted"/>
<keyword evidence="1" id="KW-0167">Capsid protein</keyword>
<accession>A0A0F6R496</accession>
<dbReference type="Proteomes" id="UP000105122">
    <property type="component" value="Segment"/>
</dbReference>
<gene>
    <name evidence="4" type="primary">a46</name>
</gene>